<dbReference type="SUPFAM" id="SSF56300">
    <property type="entry name" value="Metallo-dependent phosphatases"/>
    <property type="match status" value="1"/>
</dbReference>
<feature type="domain" description="PhoD-like phosphatase metallophosphatase" evidence="1">
    <location>
        <begin position="130"/>
        <end position="438"/>
    </location>
</feature>
<sequence>MSKLGYPFTLGVASGDPLPGGVVLWTRLAPEPLHPDPERPGGMPEPPVEVAWQVAEDEAFTKIVRQGTAWATADLAHSVHVQVDGLRNATDYHYRFSVAGPFADKGAPVVSAAGRTRTATGSYATDPVTFGLVSCQRYEHGYYTALRHLAAERPDVVFQVGDYIYEYGKPKAPKPGRYVRPLAGGEAECRSLHAYRNRYALYRTDPDLQAAHAAAPWVTTWDDHEVRDNYRGVLPGDGSDPAAFLHRRTDAYQAYYEHMPLREAPGVKGLQLYRLRPYGEVADFLVLDVRQYRDDRTMLGAEQEDWLLSRLRATTARWSVLVQPLFFSPRVIPGRDPKVRSDAWDGYPDLRERVLATRPRGLVVLSGDVHDHWAAEIKADPADPASPSAGVEFVGTSVTSKPPATDAAAVLAANPHLKFHDGRRGYVIGTASRDGFQVSHRVVESTEVRESPVSTAATFAVEGTALRRQDVSAPQV</sequence>
<dbReference type="InterPro" id="IPR029052">
    <property type="entry name" value="Metallo-depent_PP-like"/>
</dbReference>
<dbReference type="RefSeq" id="WP_093167621.1">
    <property type="nucleotide sequence ID" value="NZ_FNCN01000002.1"/>
</dbReference>
<evidence type="ECO:0000313" key="4">
    <source>
        <dbReference type="Proteomes" id="UP000198923"/>
    </source>
</evidence>
<dbReference type="Pfam" id="PF16655">
    <property type="entry name" value="PhoD_N"/>
    <property type="match status" value="1"/>
</dbReference>
<organism evidence="3 4">
    <name type="scientific">Sinosporangium album</name>
    <dbReference type="NCBI Taxonomy" id="504805"/>
    <lineage>
        <taxon>Bacteria</taxon>
        <taxon>Bacillati</taxon>
        <taxon>Actinomycetota</taxon>
        <taxon>Actinomycetes</taxon>
        <taxon>Streptosporangiales</taxon>
        <taxon>Streptosporangiaceae</taxon>
        <taxon>Sinosporangium</taxon>
    </lineage>
</organism>
<dbReference type="InterPro" id="IPR032093">
    <property type="entry name" value="PhoD_N"/>
</dbReference>
<name>A0A1G7RVL6_9ACTN</name>
<reference evidence="3 4" key="1">
    <citation type="submission" date="2016-10" db="EMBL/GenBank/DDBJ databases">
        <authorList>
            <person name="de Groot N.N."/>
        </authorList>
    </citation>
    <scope>NUCLEOTIDE SEQUENCE [LARGE SCALE GENOMIC DNA]</scope>
    <source>
        <strain evidence="3 4">CPCC 201354</strain>
    </source>
</reference>
<keyword evidence="4" id="KW-1185">Reference proteome</keyword>
<dbReference type="Pfam" id="PF09423">
    <property type="entry name" value="PhoD"/>
    <property type="match status" value="1"/>
</dbReference>
<gene>
    <name evidence="3" type="ORF">SAMN05421505_10244</name>
</gene>
<protein>
    <submittedName>
        <fullName evidence="3">Alkaline phosphatase D</fullName>
    </submittedName>
</protein>
<evidence type="ECO:0000259" key="1">
    <source>
        <dbReference type="Pfam" id="PF09423"/>
    </source>
</evidence>
<dbReference type="AlphaFoldDB" id="A0A1G7RVL6"/>
<dbReference type="Gene3D" id="2.60.40.380">
    <property type="entry name" value="Purple acid phosphatase-like, N-terminal"/>
    <property type="match status" value="1"/>
</dbReference>
<dbReference type="Proteomes" id="UP000198923">
    <property type="component" value="Unassembled WGS sequence"/>
</dbReference>
<feature type="domain" description="Phospholipase D N-terminal" evidence="2">
    <location>
        <begin position="10"/>
        <end position="118"/>
    </location>
</feature>
<evidence type="ECO:0000313" key="3">
    <source>
        <dbReference type="EMBL" id="SDG14259.1"/>
    </source>
</evidence>
<dbReference type="InterPro" id="IPR052900">
    <property type="entry name" value="Phospholipid_Metab_Enz"/>
</dbReference>
<dbReference type="InterPro" id="IPR018946">
    <property type="entry name" value="PhoD-like_MPP"/>
</dbReference>
<dbReference type="InterPro" id="IPR038607">
    <property type="entry name" value="PhoD-like_sf"/>
</dbReference>
<dbReference type="CDD" id="cd07389">
    <property type="entry name" value="MPP_PhoD"/>
    <property type="match status" value="1"/>
</dbReference>
<accession>A0A1G7RVL6</accession>
<evidence type="ECO:0000259" key="2">
    <source>
        <dbReference type="Pfam" id="PF16655"/>
    </source>
</evidence>
<dbReference type="OrthoDB" id="3497025at2"/>
<dbReference type="PANTHER" id="PTHR43606">
    <property type="entry name" value="PHOSPHATASE, PUTATIVE (AFU_ORTHOLOGUE AFUA_6G08710)-RELATED"/>
    <property type="match status" value="1"/>
</dbReference>
<dbReference type="Gene3D" id="3.60.21.70">
    <property type="entry name" value="PhoD-like phosphatase"/>
    <property type="match status" value="1"/>
</dbReference>
<dbReference type="STRING" id="504805.SAMN05421505_10244"/>
<proteinExistence type="predicted"/>
<dbReference type="PANTHER" id="PTHR43606:SF2">
    <property type="entry name" value="ALKALINE PHOSPHATASE FAMILY PROTEIN (AFU_ORTHOLOGUE AFUA_5G03860)"/>
    <property type="match status" value="1"/>
</dbReference>
<dbReference type="EMBL" id="FNCN01000002">
    <property type="protein sequence ID" value="SDG14259.1"/>
    <property type="molecule type" value="Genomic_DNA"/>
</dbReference>